<dbReference type="EMBL" id="JACTNZ010000004">
    <property type="protein sequence ID" value="KAG5554573.1"/>
    <property type="molecule type" value="Genomic_DNA"/>
</dbReference>
<accession>A0AAV6KPL7</accession>
<keyword evidence="1" id="KW-0863">Zinc-finger</keyword>
<dbReference type="PANTHER" id="PTHR15503:SF42">
    <property type="entry name" value="ZINC FINGER, CCHC-TYPE, RETROTRANSPOSON GAG DOMAIN, ASPARTIC PEPTIDASE DOMAIN PROTEIN-RELATED"/>
    <property type="match status" value="1"/>
</dbReference>
<dbReference type="Proteomes" id="UP000823749">
    <property type="component" value="Chromosome 4"/>
</dbReference>
<comment type="caution">
    <text evidence="4">The sequence shown here is derived from an EMBL/GenBank/DDBJ whole genome shotgun (WGS) entry which is preliminary data.</text>
</comment>
<dbReference type="Pfam" id="PF00098">
    <property type="entry name" value="zf-CCHC"/>
    <property type="match status" value="2"/>
</dbReference>
<sequence length="412" mass="43909">MPPAYFDFIINHKGKVARLSNIDPYKYCYFDLFADVSEKLLSHYPTGLGLAISIFCELLGIGCTIDLNSDKSLIDMSLKATHQSGLFSKLTTYEKEEYALLVEIAKRVEKDVQDYNDNRESYKENKTEGAAFGKSGGGNSRGGGQKSQVTKTQDLGKSQGGSSGWWKGKAEQGPSRQTMSGATTMSRQCFSCGSTNHLKRDCPSALKSIKCYTCGEFGHMAAQCPRAPTPAASSVGSVQGGRGGGASGSMAPGRVFAITRQGAQASPGVVTGTLVISGTYARVFLDPGSTHSFVSNVFTKYLDKPARVLNIALAISTPVGDVVVINVGFPGCELVVGGRKLLVDLLPLDITDFDIILGMDFLSGYHAVMGCFCKEVVFHLPNSDEVKFCGDSVIGLGMGSGRILIYKTLGSV</sequence>
<dbReference type="InterPro" id="IPR036875">
    <property type="entry name" value="Znf_CCHC_sf"/>
</dbReference>
<keyword evidence="5" id="KW-1185">Reference proteome</keyword>
<feature type="domain" description="CCHC-type" evidence="3">
    <location>
        <begin position="210"/>
        <end position="226"/>
    </location>
</feature>
<feature type="compositionally biased region" description="Basic and acidic residues" evidence="2">
    <location>
        <begin position="116"/>
        <end position="127"/>
    </location>
</feature>
<gene>
    <name evidence="4" type="ORF">RHGRI_012213</name>
</gene>
<dbReference type="SUPFAM" id="SSF50630">
    <property type="entry name" value="Acid proteases"/>
    <property type="match status" value="1"/>
</dbReference>
<evidence type="ECO:0000256" key="2">
    <source>
        <dbReference type="SAM" id="MobiDB-lite"/>
    </source>
</evidence>
<evidence type="ECO:0000259" key="3">
    <source>
        <dbReference type="PROSITE" id="PS50158"/>
    </source>
</evidence>
<feature type="domain" description="CCHC-type" evidence="3">
    <location>
        <begin position="189"/>
        <end position="204"/>
    </location>
</feature>
<dbReference type="InterPro" id="IPR001878">
    <property type="entry name" value="Znf_CCHC"/>
</dbReference>
<evidence type="ECO:0000313" key="4">
    <source>
        <dbReference type="EMBL" id="KAG5554573.1"/>
    </source>
</evidence>
<evidence type="ECO:0000313" key="5">
    <source>
        <dbReference type="Proteomes" id="UP000823749"/>
    </source>
</evidence>
<reference evidence="4" key="1">
    <citation type="submission" date="2020-08" db="EMBL/GenBank/DDBJ databases">
        <title>Plant Genome Project.</title>
        <authorList>
            <person name="Zhang R.-G."/>
        </authorList>
    </citation>
    <scope>NUCLEOTIDE SEQUENCE</scope>
    <source>
        <strain evidence="4">WSP0</strain>
        <tissue evidence="4">Leaf</tissue>
    </source>
</reference>
<organism evidence="4 5">
    <name type="scientific">Rhododendron griersonianum</name>
    <dbReference type="NCBI Taxonomy" id="479676"/>
    <lineage>
        <taxon>Eukaryota</taxon>
        <taxon>Viridiplantae</taxon>
        <taxon>Streptophyta</taxon>
        <taxon>Embryophyta</taxon>
        <taxon>Tracheophyta</taxon>
        <taxon>Spermatophyta</taxon>
        <taxon>Magnoliopsida</taxon>
        <taxon>eudicotyledons</taxon>
        <taxon>Gunneridae</taxon>
        <taxon>Pentapetalae</taxon>
        <taxon>asterids</taxon>
        <taxon>Ericales</taxon>
        <taxon>Ericaceae</taxon>
        <taxon>Ericoideae</taxon>
        <taxon>Rhodoreae</taxon>
        <taxon>Rhododendron</taxon>
    </lineage>
</organism>
<dbReference type="SUPFAM" id="SSF57756">
    <property type="entry name" value="Retrovirus zinc finger-like domains"/>
    <property type="match status" value="1"/>
</dbReference>
<dbReference type="AlphaFoldDB" id="A0AAV6KPL7"/>
<keyword evidence="1" id="KW-0862">Zinc</keyword>
<feature type="compositionally biased region" description="Gly residues" evidence="2">
    <location>
        <begin position="134"/>
        <end position="145"/>
    </location>
</feature>
<dbReference type="Gene3D" id="2.40.70.10">
    <property type="entry name" value="Acid Proteases"/>
    <property type="match status" value="1"/>
</dbReference>
<protein>
    <recommendedName>
        <fullName evidence="3">CCHC-type domain-containing protein</fullName>
    </recommendedName>
</protein>
<dbReference type="PANTHER" id="PTHR15503">
    <property type="entry name" value="LDOC1 RELATED"/>
    <property type="match status" value="1"/>
</dbReference>
<dbReference type="GO" id="GO:0008270">
    <property type="term" value="F:zinc ion binding"/>
    <property type="evidence" value="ECO:0007669"/>
    <property type="project" value="UniProtKB-KW"/>
</dbReference>
<evidence type="ECO:0000256" key="1">
    <source>
        <dbReference type="PROSITE-ProRule" id="PRU00047"/>
    </source>
</evidence>
<dbReference type="InterPro" id="IPR032567">
    <property type="entry name" value="RTL1-rel"/>
</dbReference>
<proteinExistence type="predicted"/>
<dbReference type="CDD" id="cd00303">
    <property type="entry name" value="retropepsin_like"/>
    <property type="match status" value="1"/>
</dbReference>
<keyword evidence="1" id="KW-0479">Metal-binding</keyword>
<dbReference type="Pfam" id="PF08284">
    <property type="entry name" value="RVP_2"/>
    <property type="match status" value="1"/>
</dbReference>
<name>A0AAV6KPL7_9ERIC</name>
<feature type="region of interest" description="Disordered" evidence="2">
    <location>
        <begin position="116"/>
        <end position="182"/>
    </location>
</feature>
<dbReference type="PROSITE" id="PS50158">
    <property type="entry name" value="ZF_CCHC"/>
    <property type="match status" value="2"/>
</dbReference>
<dbReference type="GO" id="GO:0003676">
    <property type="term" value="F:nucleic acid binding"/>
    <property type="evidence" value="ECO:0007669"/>
    <property type="project" value="InterPro"/>
</dbReference>
<dbReference type="Gene3D" id="4.10.60.10">
    <property type="entry name" value="Zinc finger, CCHC-type"/>
    <property type="match status" value="1"/>
</dbReference>
<dbReference type="SMART" id="SM00343">
    <property type="entry name" value="ZnF_C2HC"/>
    <property type="match status" value="2"/>
</dbReference>
<dbReference type="InterPro" id="IPR021109">
    <property type="entry name" value="Peptidase_aspartic_dom_sf"/>
</dbReference>